<evidence type="ECO:0000256" key="5">
    <source>
        <dbReference type="ARBA" id="ARBA00022490"/>
    </source>
</evidence>
<dbReference type="Gene3D" id="1.20.58.220">
    <property type="entry name" value="Phosphate transport system protein phou homolog 2, domain 2"/>
    <property type="match status" value="2"/>
</dbReference>
<dbReference type="GO" id="GO:0005737">
    <property type="term" value="C:cytoplasm"/>
    <property type="evidence" value="ECO:0007669"/>
    <property type="project" value="UniProtKB-SubCell"/>
</dbReference>
<dbReference type="NCBIfam" id="TIGR02135">
    <property type="entry name" value="phoU_full"/>
    <property type="match status" value="1"/>
</dbReference>
<keyword evidence="6 8" id="KW-0592">Phosphate transport</keyword>
<evidence type="ECO:0000256" key="6">
    <source>
        <dbReference type="ARBA" id="ARBA00022592"/>
    </source>
</evidence>
<dbReference type="STRING" id="1121884.SAMN02745131_00160"/>
<comment type="subcellular location">
    <subcellularLocation>
        <location evidence="1 8">Cytoplasm</location>
    </subcellularLocation>
</comment>
<dbReference type="InterPro" id="IPR026022">
    <property type="entry name" value="PhoU_dom"/>
</dbReference>
<dbReference type="PIRSF" id="PIRSF003107">
    <property type="entry name" value="PhoU"/>
    <property type="match status" value="1"/>
</dbReference>
<evidence type="ECO:0000259" key="9">
    <source>
        <dbReference type="Pfam" id="PF01895"/>
    </source>
</evidence>
<comment type="similarity">
    <text evidence="2 8">Belongs to the PhoU family.</text>
</comment>
<dbReference type="PANTHER" id="PTHR42930:SF3">
    <property type="entry name" value="PHOSPHATE-SPECIFIC TRANSPORT SYSTEM ACCESSORY PROTEIN PHOU"/>
    <property type="match status" value="1"/>
</dbReference>
<dbReference type="Pfam" id="PF01895">
    <property type="entry name" value="PhoU"/>
    <property type="match status" value="2"/>
</dbReference>
<accession>A0A1M4SLJ5</accession>
<evidence type="ECO:0000256" key="7">
    <source>
        <dbReference type="ARBA" id="ARBA00056181"/>
    </source>
</evidence>
<evidence type="ECO:0000256" key="8">
    <source>
        <dbReference type="PIRNR" id="PIRNR003107"/>
    </source>
</evidence>
<proteinExistence type="inferred from homology"/>
<dbReference type="GO" id="GO:0006817">
    <property type="term" value="P:phosphate ion transport"/>
    <property type="evidence" value="ECO:0007669"/>
    <property type="project" value="UniProtKB-KW"/>
</dbReference>
<organism evidence="10 11">
    <name type="scientific">Flavisolibacter ginsengisoli DSM 18119</name>
    <dbReference type="NCBI Taxonomy" id="1121884"/>
    <lineage>
        <taxon>Bacteria</taxon>
        <taxon>Pseudomonadati</taxon>
        <taxon>Bacteroidota</taxon>
        <taxon>Chitinophagia</taxon>
        <taxon>Chitinophagales</taxon>
        <taxon>Chitinophagaceae</taxon>
        <taxon>Flavisolibacter</taxon>
    </lineage>
</organism>
<keyword evidence="11" id="KW-1185">Reference proteome</keyword>
<evidence type="ECO:0000256" key="2">
    <source>
        <dbReference type="ARBA" id="ARBA00008107"/>
    </source>
</evidence>
<reference evidence="10 11" key="1">
    <citation type="submission" date="2016-11" db="EMBL/GenBank/DDBJ databases">
        <authorList>
            <person name="Jaros S."/>
            <person name="Januszkiewicz K."/>
            <person name="Wedrychowicz H."/>
        </authorList>
    </citation>
    <scope>NUCLEOTIDE SEQUENCE [LARGE SCALE GENOMIC DNA]</scope>
    <source>
        <strain evidence="10 11">DSM 18119</strain>
    </source>
</reference>
<dbReference type="GO" id="GO:0045936">
    <property type="term" value="P:negative regulation of phosphate metabolic process"/>
    <property type="evidence" value="ECO:0007669"/>
    <property type="project" value="InterPro"/>
</dbReference>
<evidence type="ECO:0000313" key="11">
    <source>
        <dbReference type="Proteomes" id="UP000184048"/>
    </source>
</evidence>
<keyword evidence="5 8" id="KW-0963">Cytoplasm</keyword>
<dbReference type="RefSeq" id="WP_072833330.1">
    <property type="nucleotide sequence ID" value="NZ_FQUU01000001.1"/>
</dbReference>
<comment type="function">
    <text evidence="7 8">Plays a role in the regulation of phosphate uptake.</text>
</comment>
<dbReference type="SUPFAM" id="SSF109755">
    <property type="entry name" value="PhoU-like"/>
    <property type="match status" value="1"/>
</dbReference>
<dbReference type="PANTHER" id="PTHR42930">
    <property type="entry name" value="PHOSPHATE-SPECIFIC TRANSPORT SYSTEM ACCESSORY PROTEIN PHOU"/>
    <property type="match status" value="1"/>
</dbReference>
<sequence length="226" mass="25960">MTQFQTEIKELKEQVIEMWQLVHSQLTKGLSALLNFDKDLAREIVMIEKRVNAAELQIDKNSENILAIYSPVAVDLRFVLAVLKINTNLERVGDIAEGIAKLIIDTDKPFKQELLDHTQVVEMYGEAVKLVEEILLAFENEKTTDARGIFKRDEFLDEINKKANHLLIIYLKDHPEDLQQALNVLSIIRRLERVGDQAENIAEEIIFYLEAKVIKHTQRKGNGKNA</sequence>
<dbReference type="GO" id="GO:0030643">
    <property type="term" value="P:intracellular phosphate ion homeostasis"/>
    <property type="evidence" value="ECO:0007669"/>
    <property type="project" value="InterPro"/>
</dbReference>
<name>A0A1M4SLJ5_9BACT</name>
<comment type="subunit">
    <text evidence="3 8">Homodimer.</text>
</comment>
<dbReference type="EMBL" id="FQUU01000001">
    <property type="protein sequence ID" value="SHE33113.1"/>
    <property type="molecule type" value="Genomic_DNA"/>
</dbReference>
<protein>
    <recommendedName>
        <fullName evidence="8">Phosphate-specific transport system accessory protein PhoU</fullName>
    </recommendedName>
</protein>
<dbReference type="FunFam" id="1.20.58.220:FF:000004">
    <property type="entry name" value="Phosphate-specific transport system accessory protein PhoU"/>
    <property type="match status" value="1"/>
</dbReference>
<evidence type="ECO:0000256" key="4">
    <source>
        <dbReference type="ARBA" id="ARBA00022448"/>
    </source>
</evidence>
<dbReference type="Proteomes" id="UP000184048">
    <property type="component" value="Unassembled WGS sequence"/>
</dbReference>
<evidence type="ECO:0000256" key="1">
    <source>
        <dbReference type="ARBA" id="ARBA00004496"/>
    </source>
</evidence>
<gene>
    <name evidence="10" type="ORF">SAMN02745131_00160</name>
</gene>
<keyword evidence="4 8" id="KW-0813">Transport</keyword>
<evidence type="ECO:0000313" key="10">
    <source>
        <dbReference type="EMBL" id="SHE33113.1"/>
    </source>
</evidence>
<dbReference type="AlphaFoldDB" id="A0A1M4SLJ5"/>
<feature type="domain" description="PhoU" evidence="9">
    <location>
        <begin position="121"/>
        <end position="205"/>
    </location>
</feature>
<dbReference type="InterPro" id="IPR028366">
    <property type="entry name" value="PhoU"/>
</dbReference>
<evidence type="ECO:0000256" key="3">
    <source>
        <dbReference type="ARBA" id="ARBA00011738"/>
    </source>
</evidence>
<feature type="domain" description="PhoU" evidence="9">
    <location>
        <begin position="16"/>
        <end position="102"/>
    </location>
</feature>
<dbReference type="OrthoDB" id="9814256at2"/>
<dbReference type="InterPro" id="IPR038078">
    <property type="entry name" value="PhoU-like_sf"/>
</dbReference>